<dbReference type="InterPro" id="IPR012910">
    <property type="entry name" value="Plug_dom"/>
</dbReference>
<dbReference type="EMBL" id="UINC01001294">
    <property type="protein sequence ID" value="SUZ76845.1"/>
    <property type="molecule type" value="Genomic_DNA"/>
</dbReference>
<feature type="domain" description="TonB-dependent receptor plug" evidence="1">
    <location>
        <begin position="141"/>
        <end position="240"/>
    </location>
</feature>
<dbReference type="AlphaFoldDB" id="A0A381QBX9"/>
<reference evidence="2" key="1">
    <citation type="submission" date="2018-05" db="EMBL/GenBank/DDBJ databases">
        <authorList>
            <person name="Lanie J.A."/>
            <person name="Ng W.-L."/>
            <person name="Kazmierczak K.M."/>
            <person name="Andrzejewski T.M."/>
            <person name="Davidsen T.M."/>
            <person name="Wayne K.J."/>
            <person name="Tettelin H."/>
            <person name="Glass J.I."/>
            <person name="Rusch D."/>
            <person name="Podicherti R."/>
            <person name="Tsui H.-C.T."/>
            <person name="Winkler M.E."/>
        </authorList>
    </citation>
    <scope>NUCLEOTIDE SEQUENCE</scope>
</reference>
<dbReference type="SUPFAM" id="SSF49464">
    <property type="entry name" value="Carboxypeptidase regulatory domain-like"/>
    <property type="match status" value="1"/>
</dbReference>
<dbReference type="InterPro" id="IPR039426">
    <property type="entry name" value="TonB-dep_rcpt-like"/>
</dbReference>
<dbReference type="Gene3D" id="2.170.130.10">
    <property type="entry name" value="TonB-dependent receptor, plug domain"/>
    <property type="match status" value="1"/>
</dbReference>
<dbReference type="SUPFAM" id="SSF56935">
    <property type="entry name" value="Porins"/>
    <property type="match status" value="1"/>
</dbReference>
<dbReference type="Pfam" id="PF07715">
    <property type="entry name" value="Plug"/>
    <property type="match status" value="1"/>
</dbReference>
<protein>
    <recommendedName>
        <fullName evidence="1">TonB-dependent receptor plug domain-containing protein</fullName>
    </recommendedName>
</protein>
<evidence type="ECO:0000259" key="1">
    <source>
        <dbReference type="Pfam" id="PF07715"/>
    </source>
</evidence>
<proteinExistence type="predicted"/>
<gene>
    <name evidence="2" type="ORF">METZ01_LOCUS29699</name>
</gene>
<organism evidence="2">
    <name type="scientific">marine metagenome</name>
    <dbReference type="NCBI Taxonomy" id="408172"/>
    <lineage>
        <taxon>unclassified sequences</taxon>
        <taxon>metagenomes</taxon>
        <taxon>ecological metagenomes</taxon>
    </lineage>
</organism>
<name>A0A381QBX9_9ZZZZ</name>
<dbReference type="Gene3D" id="2.60.40.1120">
    <property type="entry name" value="Carboxypeptidase-like, regulatory domain"/>
    <property type="match status" value="1"/>
</dbReference>
<dbReference type="InterPro" id="IPR008969">
    <property type="entry name" value="CarboxyPept-like_regulatory"/>
</dbReference>
<dbReference type="PROSITE" id="PS52016">
    <property type="entry name" value="TONB_DEPENDENT_REC_3"/>
    <property type="match status" value="1"/>
</dbReference>
<sequence>MHRALGLPGVSRIVFSPFVFYMLVLLAPRPELVAQVELSATLEGQVLDSVTGRPMEGVLVRIDTGPEVFSDVDGRYRLMGLRPGRHILALLTVDCRVNWGSVVLIPGVATEASFELAPPIGTEQEIQREETERRRSFGRLITREEIERLNPRTLVDVIRRYAPRMVSGTSGQVGSTARITQRAPNSLTGVLEPVVVVDGTRMADAAETINMIRPGEIETLELLPSSSGGWEFGSSGSAGVIRITTQKGAIDLERSEVAACRVPNFRGLIGF</sequence>
<evidence type="ECO:0000313" key="2">
    <source>
        <dbReference type="EMBL" id="SUZ76845.1"/>
    </source>
</evidence>
<dbReference type="InterPro" id="IPR037066">
    <property type="entry name" value="Plug_dom_sf"/>
</dbReference>
<accession>A0A381QBX9</accession>